<dbReference type="EMBL" id="DTIY01000092">
    <property type="protein sequence ID" value="HGY40364.1"/>
    <property type="molecule type" value="Genomic_DNA"/>
</dbReference>
<name>A0A7V4TJT2_9BACT</name>
<dbReference type="SMART" id="SM00534">
    <property type="entry name" value="MUTSac"/>
    <property type="match status" value="1"/>
</dbReference>
<dbReference type="GO" id="GO:0005829">
    <property type="term" value="C:cytosol"/>
    <property type="evidence" value="ECO:0007669"/>
    <property type="project" value="TreeGrafter"/>
</dbReference>
<dbReference type="InterPro" id="IPR045076">
    <property type="entry name" value="MutS"/>
</dbReference>
<dbReference type="Pfam" id="PF00488">
    <property type="entry name" value="MutS_V"/>
    <property type="match status" value="1"/>
</dbReference>
<dbReference type="GO" id="GO:0006298">
    <property type="term" value="P:mismatch repair"/>
    <property type="evidence" value="ECO:0007669"/>
    <property type="project" value="InterPro"/>
</dbReference>
<dbReference type="PANTHER" id="PTHR11361:SF34">
    <property type="entry name" value="DNA MISMATCH REPAIR PROTEIN MSH1, MITOCHONDRIAL"/>
    <property type="match status" value="1"/>
</dbReference>
<dbReference type="InterPro" id="IPR000432">
    <property type="entry name" value="DNA_mismatch_repair_MutS_C"/>
</dbReference>
<evidence type="ECO:0000256" key="1">
    <source>
        <dbReference type="ARBA" id="ARBA00022741"/>
    </source>
</evidence>
<dbReference type="AlphaFoldDB" id="A0A7V4TJT2"/>
<reference evidence="5" key="1">
    <citation type="journal article" date="2020" name="mSystems">
        <title>Genome- and Community-Level Interaction Insights into Carbon Utilization and Element Cycling Functions of Hydrothermarchaeota in Hydrothermal Sediment.</title>
        <authorList>
            <person name="Zhou Z."/>
            <person name="Liu Y."/>
            <person name="Xu W."/>
            <person name="Pan J."/>
            <person name="Luo Z.H."/>
            <person name="Li M."/>
        </authorList>
    </citation>
    <scope>NUCLEOTIDE SEQUENCE [LARGE SCALE GENOMIC DNA]</scope>
    <source>
        <strain evidence="5">SpSt-82</strain>
    </source>
</reference>
<dbReference type="Gene3D" id="3.40.50.300">
    <property type="entry name" value="P-loop containing nucleotide triphosphate hydrolases"/>
    <property type="match status" value="1"/>
</dbReference>
<keyword evidence="2" id="KW-0067">ATP-binding</keyword>
<evidence type="ECO:0000256" key="2">
    <source>
        <dbReference type="ARBA" id="ARBA00022840"/>
    </source>
</evidence>
<dbReference type="GO" id="GO:0030983">
    <property type="term" value="F:mismatched DNA binding"/>
    <property type="evidence" value="ECO:0007669"/>
    <property type="project" value="InterPro"/>
</dbReference>
<dbReference type="RefSeq" id="WP_017873914.1">
    <property type="nucleotide sequence ID" value="NZ_CP187957.1"/>
</dbReference>
<comment type="caution">
    <text evidence="5">The sequence shown here is derived from an EMBL/GenBank/DDBJ whole genome shotgun (WGS) entry which is preliminary data.</text>
</comment>
<dbReference type="PANTHER" id="PTHR11361">
    <property type="entry name" value="DNA MISMATCH REPAIR PROTEIN MUTS FAMILY MEMBER"/>
    <property type="match status" value="1"/>
</dbReference>
<dbReference type="SUPFAM" id="SSF52540">
    <property type="entry name" value="P-loop containing nucleoside triphosphate hydrolases"/>
    <property type="match status" value="1"/>
</dbReference>
<gene>
    <name evidence="5" type="ORF">ENW11_11255</name>
</gene>
<keyword evidence="3" id="KW-0238">DNA-binding</keyword>
<evidence type="ECO:0000259" key="4">
    <source>
        <dbReference type="SMART" id="SM00534"/>
    </source>
</evidence>
<evidence type="ECO:0000256" key="3">
    <source>
        <dbReference type="ARBA" id="ARBA00023125"/>
    </source>
</evidence>
<proteinExistence type="predicted"/>
<evidence type="ECO:0000313" key="5">
    <source>
        <dbReference type="EMBL" id="HGY40364.1"/>
    </source>
</evidence>
<dbReference type="GO" id="GO:0005524">
    <property type="term" value="F:ATP binding"/>
    <property type="evidence" value="ECO:0007669"/>
    <property type="project" value="UniProtKB-KW"/>
</dbReference>
<keyword evidence="1" id="KW-0547">Nucleotide-binding</keyword>
<accession>A0A7V4TJT2</accession>
<organism evidence="5">
    <name type="scientific">Candidatus Caldatribacterium saccharofermentans</name>
    <dbReference type="NCBI Taxonomy" id="1454753"/>
    <lineage>
        <taxon>Bacteria</taxon>
        <taxon>Pseudomonadati</taxon>
        <taxon>Atribacterota</taxon>
        <taxon>Atribacteria</taxon>
        <taxon>Atribacterales</taxon>
        <taxon>Candidatus Caldatribacteriaceae</taxon>
        <taxon>Candidatus Caldatribacterium</taxon>
    </lineage>
</organism>
<dbReference type="InterPro" id="IPR027417">
    <property type="entry name" value="P-loop_NTPase"/>
</dbReference>
<sequence length="514" mass="59357">MGVISVLFPEGSKRELLQKVPPSEPDFFVDLGLDQIVNTLTASREEEYRLRVFFFLPLQDIEAIRYRQEVMRDLENENLAESIRTFSQGMHAVRTQLALSKKLYYKHNKEGWFLEAVATYCETVEKLVHSLSSSAIQSHGLCAFREYLLRYIRSSRFVTLKEATEKLRHDLADVEYCLIIDGGRVKVRRYEQEADYSKEIEKTFAKFRQDAAKDYRIQYPQRVEMNHVEAKIAELVARLFPEVFSSLEAYCAENADFLDETVATFDREIQFYLAYLEYIAPLRRKGLQFCYPEVSDTCKDICAHETFDLALAYRLMSEGKTVVTNDFFLQGKERVFVVSGPNQGGKTTFARTFGQLHYLASLGCPVPGKAARLFLFDRIFTHFEREEDIKNLHGKLEDDLVRMHTILTQATSKSIIIINEIFNSTTLHDALLLSREIMERILQLDALCVWVTFVVELASLSDRIVSMVSTVSPDNPSVRTYKILRKPADGLAFALLIAEKYRLTRDQIKERIKP</sequence>
<protein>
    <submittedName>
        <fullName evidence="5">DNA mismatch repair protein MutS</fullName>
    </submittedName>
</protein>
<feature type="domain" description="DNA mismatch repair proteins mutS family" evidence="4">
    <location>
        <begin position="333"/>
        <end position="513"/>
    </location>
</feature>
<dbReference type="GO" id="GO:0140664">
    <property type="term" value="F:ATP-dependent DNA damage sensor activity"/>
    <property type="evidence" value="ECO:0007669"/>
    <property type="project" value="InterPro"/>
</dbReference>